<accession>A0A2P6U409</accession>
<name>A0A2P6U409_CHLSO</name>
<dbReference type="Pfam" id="PF13369">
    <property type="entry name" value="Transglut_core2"/>
    <property type="match status" value="1"/>
</dbReference>
<reference evidence="2 3" key="1">
    <citation type="journal article" date="2018" name="Plant J.">
        <title>Genome sequences of Chlorella sorokiniana UTEX 1602 and Micractinium conductrix SAG 241.80: implications to maltose excretion by a green alga.</title>
        <authorList>
            <person name="Arriola M.B."/>
            <person name="Velmurugan N."/>
            <person name="Zhang Y."/>
            <person name="Plunkett M.H."/>
            <person name="Hondzo H."/>
            <person name="Barney B.M."/>
        </authorList>
    </citation>
    <scope>NUCLEOTIDE SEQUENCE [LARGE SCALE GENOMIC DNA]</scope>
    <source>
        <strain evidence="3">UTEX 1602</strain>
    </source>
</reference>
<comment type="caution">
    <text evidence="2">The sequence shown here is derived from an EMBL/GenBank/DDBJ whole genome shotgun (WGS) entry which is preliminary data.</text>
</comment>
<proteinExistence type="predicted"/>
<feature type="domain" description="Protein SirB1 N-terminal" evidence="1">
    <location>
        <begin position="151"/>
        <end position="249"/>
    </location>
</feature>
<dbReference type="EMBL" id="LHPG02000001">
    <property type="protein sequence ID" value="PRW61057.1"/>
    <property type="molecule type" value="Genomic_DNA"/>
</dbReference>
<evidence type="ECO:0000313" key="3">
    <source>
        <dbReference type="Proteomes" id="UP000239899"/>
    </source>
</evidence>
<dbReference type="InterPro" id="IPR032698">
    <property type="entry name" value="SirB1_N"/>
</dbReference>
<dbReference type="OrthoDB" id="28868at2759"/>
<dbReference type="Proteomes" id="UP000239899">
    <property type="component" value="Unassembled WGS sequence"/>
</dbReference>
<evidence type="ECO:0000313" key="2">
    <source>
        <dbReference type="EMBL" id="PRW61057.1"/>
    </source>
</evidence>
<keyword evidence="3" id="KW-1185">Reference proteome</keyword>
<protein>
    <submittedName>
        <fullName evidence="2">2-dehydro-3-deoxyphosphooctonate aldolase</fullName>
    </submittedName>
</protein>
<gene>
    <name evidence="2" type="ORF">C2E21_0408</name>
</gene>
<organism evidence="2 3">
    <name type="scientific">Chlorella sorokiniana</name>
    <name type="common">Freshwater green alga</name>
    <dbReference type="NCBI Taxonomy" id="3076"/>
    <lineage>
        <taxon>Eukaryota</taxon>
        <taxon>Viridiplantae</taxon>
        <taxon>Chlorophyta</taxon>
        <taxon>core chlorophytes</taxon>
        <taxon>Trebouxiophyceae</taxon>
        <taxon>Chlorellales</taxon>
        <taxon>Chlorellaceae</taxon>
        <taxon>Chlorella clade</taxon>
        <taxon>Chlorella</taxon>
    </lineage>
</organism>
<sequence>MPKADARLYAALLRTGARFRTAGMPLLGVAGTDCVCWDLSWPATVRRELQSPPPGVGLAEGAQALSKLQRQLGLLLQAEEHTREALAEWAALADRFAARQSEHYSSALSLAVATEAGLALLSRQAQHLADPLQLELQEDAEQAEAGAEALSLDELAAAVRQQYPQLFLGSSGGGGSAGSMEVQVQQALALAGVLYRQQRFKHEPFEWVYEGLQPLLLPPRLWRRKLAPLTLATVAAGVAQRLGLQLLPVPAEPDAEIAAGMQEGPAGGAAAQGGLPLEQLRSDVAQRYAGRASAAAPELGPWLLLLPDHGTMQQQGQQVGVQWQHAMDACGGQLIDAADALRQYPALQQPAGPRLLSPLLGWQHMVRTVIQAHQRRGESDLVAHWVYVLLALDPQAPEWGHMLAG</sequence>
<dbReference type="AlphaFoldDB" id="A0A2P6U409"/>
<evidence type="ECO:0000259" key="1">
    <source>
        <dbReference type="Pfam" id="PF13369"/>
    </source>
</evidence>